<dbReference type="InterPro" id="IPR018254">
    <property type="entry name" value="Ribosomal_uL29_CS"/>
</dbReference>
<dbReference type="InterPro" id="IPR001854">
    <property type="entry name" value="Ribosomal_uL29"/>
</dbReference>
<dbReference type="SUPFAM" id="SSF46561">
    <property type="entry name" value="Ribosomal protein L29 (L29p)"/>
    <property type="match status" value="1"/>
</dbReference>
<keyword evidence="3 5" id="KW-0687">Ribonucleoprotein</keyword>
<dbReference type="Proteomes" id="UP000177528">
    <property type="component" value="Unassembled WGS sequence"/>
</dbReference>
<evidence type="ECO:0000313" key="6">
    <source>
        <dbReference type="EMBL" id="OGY34381.1"/>
    </source>
</evidence>
<protein>
    <recommendedName>
        <fullName evidence="4 5">Large ribosomal subunit protein uL29</fullName>
    </recommendedName>
</protein>
<dbReference type="AlphaFoldDB" id="A0A1G1X3J7"/>
<dbReference type="NCBIfam" id="TIGR00012">
    <property type="entry name" value="L29"/>
    <property type="match status" value="1"/>
</dbReference>
<dbReference type="GO" id="GO:0003735">
    <property type="term" value="F:structural constituent of ribosome"/>
    <property type="evidence" value="ECO:0007669"/>
    <property type="project" value="InterPro"/>
</dbReference>
<dbReference type="GO" id="GO:1990904">
    <property type="term" value="C:ribonucleoprotein complex"/>
    <property type="evidence" value="ECO:0007669"/>
    <property type="project" value="UniProtKB-KW"/>
</dbReference>
<proteinExistence type="inferred from homology"/>
<evidence type="ECO:0000256" key="4">
    <source>
        <dbReference type="ARBA" id="ARBA00035204"/>
    </source>
</evidence>
<evidence type="ECO:0000256" key="1">
    <source>
        <dbReference type="ARBA" id="ARBA00009254"/>
    </source>
</evidence>
<evidence type="ECO:0000313" key="7">
    <source>
        <dbReference type="Proteomes" id="UP000177528"/>
    </source>
</evidence>
<dbReference type="PROSITE" id="PS00579">
    <property type="entry name" value="RIBOSOMAL_L29"/>
    <property type="match status" value="1"/>
</dbReference>
<sequence length="61" mass="7158">MQTQELNQLSKEELTTRLQQAREQFFHVREQVQSGKDKNHAQLSPLRRTIARICTILANHS</sequence>
<evidence type="ECO:0000256" key="3">
    <source>
        <dbReference type="ARBA" id="ARBA00023274"/>
    </source>
</evidence>
<name>A0A1G1X3J7_9BACT</name>
<organism evidence="6 7">
    <name type="scientific">Candidatus Andersenbacteria bacterium RIFCSPHIGHO2_12_FULL_45_11</name>
    <dbReference type="NCBI Taxonomy" id="1797281"/>
    <lineage>
        <taxon>Bacteria</taxon>
        <taxon>Candidatus Anderseniibacteriota</taxon>
    </lineage>
</organism>
<comment type="similarity">
    <text evidence="1 5">Belongs to the universal ribosomal protein uL29 family.</text>
</comment>
<dbReference type="GO" id="GO:0005840">
    <property type="term" value="C:ribosome"/>
    <property type="evidence" value="ECO:0007669"/>
    <property type="project" value="UniProtKB-KW"/>
</dbReference>
<dbReference type="Pfam" id="PF00831">
    <property type="entry name" value="Ribosomal_L29"/>
    <property type="match status" value="1"/>
</dbReference>
<evidence type="ECO:0000256" key="2">
    <source>
        <dbReference type="ARBA" id="ARBA00022980"/>
    </source>
</evidence>
<dbReference type="Gene3D" id="1.10.287.310">
    <property type="match status" value="1"/>
</dbReference>
<dbReference type="InterPro" id="IPR036049">
    <property type="entry name" value="Ribosomal_uL29_sf"/>
</dbReference>
<dbReference type="GO" id="GO:0006412">
    <property type="term" value="P:translation"/>
    <property type="evidence" value="ECO:0007669"/>
    <property type="project" value="UniProtKB-UniRule"/>
</dbReference>
<keyword evidence="2 5" id="KW-0689">Ribosomal protein</keyword>
<evidence type="ECO:0000256" key="5">
    <source>
        <dbReference type="HAMAP-Rule" id="MF_00374"/>
    </source>
</evidence>
<dbReference type="EMBL" id="MHHR01000014">
    <property type="protein sequence ID" value="OGY34381.1"/>
    <property type="molecule type" value="Genomic_DNA"/>
</dbReference>
<accession>A0A1G1X3J7</accession>
<dbReference type="HAMAP" id="MF_00374">
    <property type="entry name" value="Ribosomal_uL29"/>
    <property type="match status" value="1"/>
</dbReference>
<comment type="caution">
    <text evidence="6">The sequence shown here is derived from an EMBL/GenBank/DDBJ whole genome shotgun (WGS) entry which is preliminary data.</text>
</comment>
<reference evidence="6 7" key="1">
    <citation type="journal article" date="2016" name="Nat. Commun.">
        <title>Thousands of microbial genomes shed light on interconnected biogeochemical processes in an aquifer system.</title>
        <authorList>
            <person name="Anantharaman K."/>
            <person name="Brown C.T."/>
            <person name="Hug L.A."/>
            <person name="Sharon I."/>
            <person name="Castelle C.J."/>
            <person name="Probst A.J."/>
            <person name="Thomas B.C."/>
            <person name="Singh A."/>
            <person name="Wilkins M.J."/>
            <person name="Karaoz U."/>
            <person name="Brodie E.L."/>
            <person name="Williams K.H."/>
            <person name="Hubbard S.S."/>
            <person name="Banfield J.F."/>
        </authorList>
    </citation>
    <scope>NUCLEOTIDE SEQUENCE [LARGE SCALE GENOMIC DNA]</scope>
</reference>
<gene>
    <name evidence="5" type="primary">rpmC</name>
    <name evidence="6" type="ORF">A3D99_02610</name>
</gene>